<evidence type="ECO:0000256" key="3">
    <source>
        <dbReference type="ARBA" id="ARBA00022723"/>
    </source>
</evidence>
<evidence type="ECO:0000256" key="2">
    <source>
        <dbReference type="ARBA" id="ARBA00022578"/>
    </source>
</evidence>
<feature type="region of interest" description="Disordered" evidence="7">
    <location>
        <begin position="425"/>
        <end position="444"/>
    </location>
</feature>
<gene>
    <name evidence="11" type="ORF">EV653_1849</name>
</gene>
<evidence type="ECO:0000259" key="9">
    <source>
        <dbReference type="Pfam" id="PF07282"/>
    </source>
</evidence>
<dbReference type="Pfam" id="PF01385">
    <property type="entry name" value="OrfB_IS605"/>
    <property type="match status" value="1"/>
</dbReference>
<evidence type="ECO:0000259" key="8">
    <source>
        <dbReference type="Pfam" id="PF01385"/>
    </source>
</evidence>
<dbReference type="Pfam" id="PF07282">
    <property type="entry name" value="Cas12f1-like_TNB"/>
    <property type="match status" value="1"/>
</dbReference>
<dbReference type="InterPro" id="IPR010095">
    <property type="entry name" value="Cas12f1-like_TNB"/>
</dbReference>
<evidence type="ECO:0000313" key="11">
    <source>
        <dbReference type="EMBL" id="TDW76691.1"/>
    </source>
</evidence>
<evidence type="ECO:0000256" key="7">
    <source>
        <dbReference type="SAM" id="MobiDB-lite"/>
    </source>
</evidence>
<keyword evidence="5" id="KW-0238">DNA-binding</keyword>
<keyword evidence="6" id="KW-0233">DNA recombination</keyword>
<keyword evidence="3" id="KW-0479">Metal-binding</keyword>
<name>A0A4R8CKZ4_9ACTN</name>
<reference evidence="11 12" key="1">
    <citation type="submission" date="2019-03" db="EMBL/GenBank/DDBJ databases">
        <title>Genomic Encyclopedia of Type Strains, Phase III (KMG-III): the genomes of soil and plant-associated and newly described type strains.</title>
        <authorList>
            <person name="Whitman W."/>
        </authorList>
    </citation>
    <scope>NUCLEOTIDE SEQUENCE [LARGE SCALE GENOMIC DNA]</scope>
    <source>
        <strain evidence="11 12">VKM Ac-2573</strain>
    </source>
</reference>
<dbReference type="EMBL" id="SODP01000001">
    <property type="protein sequence ID" value="TDW76691.1"/>
    <property type="molecule type" value="Genomic_DNA"/>
</dbReference>
<protein>
    <submittedName>
        <fullName evidence="11">Transposase</fullName>
    </submittedName>
</protein>
<evidence type="ECO:0000256" key="6">
    <source>
        <dbReference type="ARBA" id="ARBA00023172"/>
    </source>
</evidence>
<dbReference type="GO" id="GO:0032196">
    <property type="term" value="P:transposition"/>
    <property type="evidence" value="ECO:0007669"/>
    <property type="project" value="UniProtKB-KW"/>
</dbReference>
<dbReference type="NCBIfam" id="NF040570">
    <property type="entry name" value="guided_TnpB"/>
    <property type="match status" value="1"/>
</dbReference>
<feature type="domain" description="Transposase putative helix-turn-helix" evidence="10">
    <location>
        <begin position="49"/>
        <end position="81"/>
    </location>
</feature>
<dbReference type="GO" id="GO:0003677">
    <property type="term" value="F:DNA binding"/>
    <property type="evidence" value="ECO:0007669"/>
    <property type="project" value="UniProtKB-KW"/>
</dbReference>
<dbReference type="AlphaFoldDB" id="A0A4R8CKZ4"/>
<dbReference type="Pfam" id="PF12323">
    <property type="entry name" value="HTH_OrfB_IS605"/>
    <property type="match status" value="1"/>
</dbReference>
<keyword evidence="2" id="KW-0815">Transposition</keyword>
<keyword evidence="4" id="KW-0862">Zinc</keyword>
<dbReference type="GO" id="GO:0006310">
    <property type="term" value="P:DNA recombination"/>
    <property type="evidence" value="ECO:0007669"/>
    <property type="project" value="UniProtKB-KW"/>
</dbReference>
<evidence type="ECO:0000259" key="10">
    <source>
        <dbReference type="Pfam" id="PF12323"/>
    </source>
</evidence>
<dbReference type="GO" id="GO:0046872">
    <property type="term" value="F:metal ion binding"/>
    <property type="evidence" value="ECO:0007669"/>
    <property type="project" value="UniProtKB-KW"/>
</dbReference>
<feature type="domain" description="Cas12f1-like TNB" evidence="9">
    <location>
        <begin position="353"/>
        <end position="416"/>
    </location>
</feature>
<dbReference type="InterPro" id="IPR001959">
    <property type="entry name" value="Transposase"/>
</dbReference>
<proteinExistence type="inferred from homology"/>
<evidence type="ECO:0000256" key="5">
    <source>
        <dbReference type="ARBA" id="ARBA00023125"/>
    </source>
</evidence>
<evidence type="ECO:0000256" key="4">
    <source>
        <dbReference type="ARBA" id="ARBA00022833"/>
    </source>
</evidence>
<keyword evidence="12" id="KW-1185">Reference proteome</keyword>
<accession>A0A4R8CKZ4</accession>
<comment type="similarity">
    <text evidence="1">In the C-terminal section; belongs to the transposase 35 family.</text>
</comment>
<feature type="region of interest" description="Disordered" evidence="7">
    <location>
        <begin position="316"/>
        <end position="337"/>
    </location>
</feature>
<organism evidence="11 12">
    <name type="scientific">Kribbella pratensis</name>
    <dbReference type="NCBI Taxonomy" id="2512112"/>
    <lineage>
        <taxon>Bacteria</taxon>
        <taxon>Bacillati</taxon>
        <taxon>Actinomycetota</taxon>
        <taxon>Actinomycetes</taxon>
        <taxon>Propionibacteriales</taxon>
        <taxon>Kribbellaceae</taxon>
        <taxon>Kribbella</taxon>
    </lineage>
</organism>
<feature type="domain" description="Probable transposase IS891/IS1136/IS1341" evidence="8">
    <location>
        <begin position="212"/>
        <end position="319"/>
    </location>
</feature>
<evidence type="ECO:0000313" key="12">
    <source>
        <dbReference type="Proteomes" id="UP000295146"/>
    </source>
</evidence>
<comment type="caution">
    <text evidence="11">The sequence shown here is derived from an EMBL/GenBank/DDBJ whole genome shotgun (WGS) entry which is preliminary data.</text>
</comment>
<dbReference type="InterPro" id="IPR021027">
    <property type="entry name" value="Transposase_put_HTH"/>
</dbReference>
<feature type="compositionally biased region" description="Basic and acidic residues" evidence="7">
    <location>
        <begin position="316"/>
        <end position="331"/>
    </location>
</feature>
<evidence type="ECO:0000256" key="1">
    <source>
        <dbReference type="ARBA" id="ARBA00008761"/>
    </source>
</evidence>
<dbReference type="Proteomes" id="UP000295146">
    <property type="component" value="Unassembled WGS sequence"/>
</dbReference>
<sequence length="444" mass="50215">MDRARHNPAEGPALDEAYPNSRRVDEGRCVLFGDQRLSVVTGWIRWVSRFRLYPTRSQHALLLEQCGHARYVWNLALEQWSMWSSDKGPTPGFVPQCRQLTDARAAFTWLRAGSQTVQQQALRDFDQAVRNFYAGTHRRPTWRRRGRHEGFRVVGRQAARVVKHNRKWGSVRIPKVGWVRFRLSRTVPAAKSYRVVRDRVGRWYIAFAAIPSPVPAPGTGEVVGADRGVIVSLALSNGELLTCPGLSNREQERLRRLQRRLARCRRGSQRSRRVRAAIAKLDARAGDRRKDWVEKTSTDLARRFDVIRVEDLRIDQMTKRPKPRPDDEHPGRFLPNRRRAKAGLNRAILANGWGAPVRRLEHKAAGRLQKVNPSYTSQTCSVCGHCAPENRESQAVFQCVACGHQTHADVNAAINIAAGRAVSARGETQVPVSLKREPQPAASA</sequence>